<feature type="domain" description="DUF5935" evidence="7">
    <location>
        <begin position="1"/>
        <end position="187"/>
    </location>
</feature>
<organism evidence="8 9">
    <name type="scientific">Photobacterium gaetbulicola</name>
    <dbReference type="NCBI Taxonomy" id="1295392"/>
    <lineage>
        <taxon>Bacteria</taxon>
        <taxon>Pseudomonadati</taxon>
        <taxon>Pseudomonadota</taxon>
        <taxon>Gammaproteobacteria</taxon>
        <taxon>Vibrionales</taxon>
        <taxon>Vibrionaceae</taxon>
        <taxon>Photobacterium</taxon>
    </lineage>
</organism>
<evidence type="ECO:0000259" key="6">
    <source>
        <dbReference type="Pfam" id="PF04932"/>
    </source>
</evidence>
<dbReference type="PANTHER" id="PTHR37422">
    <property type="entry name" value="TEICHURONIC ACID BIOSYNTHESIS PROTEIN TUAE"/>
    <property type="match status" value="1"/>
</dbReference>
<dbReference type="InterPro" id="IPR051533">
    <property type="entry name" value="WaaL-like"/>
</dbReference>
<evidence type="ECO:0000256" key="5">
    <source>
        <dbReference type="SAM" id="Phobius"/>
    </source>
</evidence>
<accession>A0A0B9GZS6</accession>
<dbReference type="Pfam" id="PF19358">
    <property type="entry name" value="DUF5935"/>
    <property type="match status" value="1"/>
</dbReference>
<comment type="caution">
    <text evidence="8">The sequence shown here is derived from an EMBL/GenBank/DDBJ whole genome shotgun (WGS) entry which is preliminary data.</text>
</comment>
<dbReference type="RefSeq" id="WP_039460447.1">
    <property type="nucleotide sequence ID" value="NZ_JWLZ01000113.1"/>
</dbReference>
<evidence type="ECO:0000259" key="7">
    <source>
        <dbReference type="Pfam" id="PF19358"/>
    </source>
</evidence>
<dbReference type="InterPro" id="IPR045979">
    <property type="entry name" value="DUF5935"/>
</dbReference>
<dbReference type="PANTHER" id="PTHR37422:SF13">
    <property type="entry name" value="LIPOPOLYSACCHARIDE BIOSYNTHESIS PROTEIN PA4999-RELATED"/>
    <property type="match status" value="1"/>
</dbReference>
<dbReference type="Pfam" id="PF04932">
    <property type="entry name" value="Wzy_C"/>
    <property type="match status" value="1"/>
</dbReference>
<feature type="transmembrane region" description="Helical" evidence="5">
    <location>
        <begin position="129"/>
        <end position="151"/>
    </location>
</feature>
<evidence type="ECO:0000256" key="2">
    <source>
        <dbReference type="ARBA" id="ARBA00022692"/>
    </source>
</evidence>
<evidence type="ECO:0000313" key="8">
    <source>
        <dbReference type="EMBL" id="KHT64186.1"/>
    </source>
</evidence>
<evidence type="ECO:0000256" key="1">
    <source>
        <dbReference type="ARBA" id="ARBA00004141"/>
    </source>
</evidence>
<feature type="transmembrane region" description="Helical" evidence="5">
    <location>
        <begin position="237"/>
        <end position="255"/>
    </location>
</feature>
<keyword evidence="3 5" id="KW-1133">Transmembrane helix</keyword>
<dbReference type="GO" id="GO:0016020">
    <property type="term" value="C:membrane"/>
    <property type="evidence" value="ECO:0007669"/>
    <property type="project" value="UniProtKB-SubCell"/>
</dbReference>
<feature type="transmembrane region" description="Helical" evidence="5">
    <location>
        <begin position="200"/>
        <end position="231"/>
    </location>
</feature>
<keyword evidence="4 5" id="KW-0472">Membrane</keyword>
<keyword evidence="2 5" id="KW-0812">Transmembrane</keyword>
<dbReference type="NCBIfam" id="TIGR03097">
    <property type="entry name" value="PEP_O_lig_1"/>
    <property type="match status" value="1"/>
</dbReference>
<dbReference type="EMBL" id="JWLZ01000113">
    <property type="protein sequence ID" value="KHT64186.1"/>
    <property type="molecule type" value="Genomic_DNA"/>
</dbReference>
<feature type="domain" description="O-antigen ligase-related" evidence="6">
    <location>
        <begin position="202"/>
        <end position="351"/>
    </location>
</feature>
<evidence type="ECO:0000313" key="9">
    <source>
        <dbReference type="Proteomes" id="UP000031278"/>
    </source>
</evidence>
<comment type="subcellular location">
    <subcellularLocation>
        <location evidence="1">Membrane</location>
        <topology evidence="1">Multi-pass membrane protein</topology>
    </subcellularLocation>
</comment>
<dbReference type="AlphaFoldDB" id="A0A0B9GZS6"/>
<feature type="transmembrane region" description="Helical" evidence="5">
    <location>
        <begin position="106"/>
        <end position="122"/>
    </location>
</feature>
<name>A0A0B9GZS6_9GAMM</name>
<feature type="transmembrane region" description="Helical" evidence="5">
    <location>
        <begin position="387"/>
        <end position="415"/>
    </location>
</feature>
<dbReference type="InterPro" id="IPR017528">
    <property type="entry name" value="CHP03097O-antigen_lig-rel"/>
</dbReference>
<evidence type="ECO:0000256" key="4">
    <source>
        <dbReference type="ARBA" id="ARBA00023136"/>
    </source>
</evidence>
<feature type="transmembrane region" description="Helical" evidence="5">
    <location>
        <begin position="345"/>
        <end position="366"/>
    </location>
</feature>
<feature type="transmembrane region" description="Helical" evidence="5">
    <location>
        <begin position="75"/>
        <end position="94"/>
    </location>
</feature>
<dbReference type="Proteomes" id="UP000031278">
    <property type="component" value="Unassembled WGS sequence"/>
</dbReference>
<reference evidence="8 9" key="1">
    <citation type="submission" date="2014-12" db="EMBL/GenBank/DDBJ databases">
        <title>Genome sequencing of Photobacterium gaetbulicola AD005a.</title>
        <authorList>
            <person name="Adrian T.G.S."/>
            <person name="Chan K.G."/>
        </authorList>
    </citation>
    <scope>NUCLEOTIDE SEQUENCE [LARGE SCALE GENOMIC DNA]</scope>
    <source>
        <strain evidence="8 9">AD005a</strain>
    </source>
</reference>
<gene>
    <name evidence="8" type="ORF">RJ45_07880</name>
</gene>
<feature type="transmembrane region" description="Helical" evidence="5">
    <location>
        <begin position="43"/>
        <end position="63"/>
    </location>
</feature>
<evidence type="ECO:0008006" key="10">
    <source>
        <dbReference type="Google" id="ProtNLM"/>
    </source>
</evidence>
<dbReference type="InterPro" id="IPR007016">
    <property type="entry name" value="O-antigen_ligase-rel_domated"/>
</dbReference>
<protein>
    <recommendedName>
        <fullName evidence="10">Polymerase</fullName>
    </recommendedName>
</protein>
<sequence length="446" mass="50994">MRDIAFVFLFAFLVIFAFKRSYISVSLWLWAGLFVPAYWLYSFAHSISFQTILVVITVIVYLFDRNKSKSGFNFLFFLVILIYMHFTLTTYYAIGPEEKVWLEWEKFSKIMLLTLFITLIIRKKVHFTYILMVFVLSLGIMGAIEGLKFIASGGSHHIKGPDNNILSDNNHFALALDMVLPLNVYLLAEYRNSKIRPFLLITLVLSILAVLGTASRGGFIGLVCVALYFLITTKRKTLTIIGFLIVAGLASLILTEKWYTRMDTIDTANEDGSFMIRVKSWKMYTLMAMERPVLGAGFRSVEVGYVWRSLIPNFYKLSFVESPEPTEKAWAAHSIYFQTLGDHGFVGLGLLVSILVTAFLTLMNIMRKVKDIERLQWQYQLAKMFKVSLVAFSVAGAALSLPYAEIFWALIAIIISLDISCRQSLAEIKKEETAKRKQQRIKRRHA</sequence>
<proteinExistence type="predicted"/>
<evidence type="ECO:0000256" key="3">
    <source>
        <dbReference type="ARBA" id="ARBA00022989"/>
    </source>
</evidence>